<dbReference type="AlphaFoldDB" id="A0A9D1GZ41"/>
<feature type="coiled-coil region" evidence="5">
    <location>
        <begin position="40"/>
        <end position="67"/>
    </location>
</feature>
<dbReference type="PANTHER" id="PTHR30532">
    <property type="entry name" value="IRON III DICITRATE-BINDING PERIPLASMIC PROTEIN"/>
    <property type="match status" value="1"/>
</dbReference>
<evidence type="ECO:0000259" key="6">
    <source>
        <dbReference type="PROSITE" id="PS50983"/>
    </source>
</evidence>
<organism evidence="7 8">
    <name type="scientific">Candidatus Avipropionibacterium avicola</name>
    <dbReference type="NCBI Taxonomy" id="2840701"/>
    <lineage>
        <taxon>Bacteria</taxon>
        <taxon>Bacillati</taxon>
        <taxon>Actinomycetota</taxon>
        <taxon>Actinomycetes</taxon>
        <taxon>Propionibacteriales</taxon>
        <taxon>Propionibacteriaceae</taxon>
        <taxon>Propionibacteriaceae incertae sedis</taxon>
        <taxon>Candidatus Avipropionibacterium</taxon>
    </lineage>
</organism>
<dbReference type="GO" id="GO:1901678">
    <property type="term" value="P:iron coordination entity transport"/>
    <property type="evidence" value="ECO:0007669"/>
    <property type="project" value="UniProtKB-ARBA"/>
</dbReference>
<dbReference type="EMBL" id="DVLP01000186">
    <property type="protein sequence ID" value="HIT75145.1"/>
    <property type="molecule type" value="Genomic_DNA"/>
</dbReference>
<proteinExistence type="inferred from homology"/>
<dbReference type="Pfam" id="PF01497">
    <property type="entry name" value="Peripla_BP_2"/>
    <property type="match status" value="1"/>
</dbReference>
<dbReference type="Proteomes" id="UP000886842">
    <property type="component" value="Unassembled WGS sequence"/>
</dbReference>
<dbReference type="SUPFAM" id="SSF53807">
    <property type="entry name" value="Helical backbone' metal receptor"/>
    <property type="match status" value="1"/>
</dbReference>
<evidence type="ECO:0000256" key="5">
    <source>
        <dbReference type="SAM" id="Coils"/>
    </source>
</evidence>
<dbReference type="InterPro" id="IPR002491">
    <property type="entry name" value="ABC_transptr_periplasmic_BD"/>
</dbReference>
<comment type="caution">
    <text evidence="7">The sequence shown here is derived from an EMBL/GenBank/DDBJ whole genome shotgun (WGS) entry which is preliminary data.</text>
</comment>
<evidence type="ECO:0000313" key="8">
    <source>
        <dbReference type="Proteomes" id="UP000886842"/>
    </source>
</evidence>
<feature type="domain" description="Fe/B12 periplasmic-binding" evidence="6">
    <location>
        <begin position="1"/>
        <end position="190"/>
    </location>
</feature>
<evidence type="ECO:0000256" key="3">
    <source>
        <dbReference type="ARBA" id="ARBA00022448"/>
    </source>
</evidence>
<accession>A0A9D1GZ41</accession>
<dbReference type="PROSITE" id="PS50983">
    <property type="entry name" value="FE_B12_PBP"/>
    <property type="match status" value="1"/>
</dbReference>
<gene>
    <name evidence="7" type="ORF">IAA98_06145</name>
</gene>
<reference evidence="7" key="2">
    <citation type="journal article" date="2021" name="PeerJ">
        <title>Extensive microbial diversity within the chicken gut microbiome revealed by metagenomics and culture.</title>
        <authorList>
            <person name="Gilroy R."/>
            <person name="Ravi A."/>
            <person name="Getino M."/>
            <person name="Pursley I."/>
            <person name="Horton D.L."/>
            <person name="Alikhan N.F."/>
            <person name="Baker D."/>
            <person name="Gharbi K."/>
            <person name="Hall N."/>
            <person name="Watson M."/>
            <person name="Adriaenssens E.M."/>
            <person name="Foster-Nyarko E."/>
            <person name="Jarju S."/>
            <person name="Secka A."/>
            <person name="Antonio M."/>
            <person name="Oren A."/>
            <person name="Chaudhuri R.R."/>
            <person name="La Ragione R."/>
            <person name="Hildebrand F."/>
            <person name="Pallen M.J."/>
        </authorList>
    </citation>
    <scope>NUCLEOTIDE SEQUENCE</scope>
    <source>
        <strain evidence="7">ChiGjej1B1-24693</strain>
    </source>
</reference>
<name>A0A9D1GZ41_9ACTN</name>
<dbReference type="InterPro" id="IPR051313">
    <property type="entry name" value="Bact_iron-sidero_bind"/>
</dbReference>
<comment type="similarity">
    <text evidence="2">Belongs to the bacterial solute-binding protein 8 family.</text>
</comment>
<evidence type="ECO:0000256" key="4">
    <source>
        <dbReference type="ARBA" id="ARBA00022729"/>
    </source>
</evidence>
<keyword evidence="5" id="KW-0175">Coiled coil</keyword>
<evidence type="ECO:0000256" key="2">
    <source>
        <dbReference type="ARBA" id="ARBA00008814"/>
    </source>
</evidence>
<evidence type="ECO:0000313" key="7">
    <source>
        <dbReference type="EMBL" id="HIT75145.1"/>
    </source>
</evidence>
<sequence>MYYDMDTSDYRRLSEIAPTVTAPVGTPALGIDWKAQTTMAGLAVNKAAEAEELIARVEDQIATVANDHPELAGLTTNYIRHSEGSYYAYAGTDPRIRLLKSLGLVLAPEVAAMPADDYLVEVSPEMVAQLDADVLILTAEPDDRLDTLPAVRRGSYIVLDSDVEEAFSTSSVLSIPFTLDSVVPPLLEAVSKIDR</sequence>
<dbReference type="GO" id="GO:0030288">
    <property type="term" value="C:outer membrane-bounded periplasmic space"/>
    <property type="evidence" value="ECO:0007669"/>
    <property type="project" value="TreeGrafter"/>
</dbReference>
<reference evidence="7" key="1">
    <citation type="submission" date="2020-10" db="EMBL/GenBank/DDBJ databases">
        <authorList>
            <person name="Gilroy R."/>
        </authorList>
    </citation>
    <scope>NUCLEOTIDE SEQUENCE</scope>
    <source>
        <strain evidence="7">ChiGjej1B1-24693</strain>
    </source>
</reference>
<keyword evidence="3" id="KW-0813">Transport</keyword>
<dbReference type="Gene3D" id="3.40.50.1980">
    <property type="entry name" value="Nitrogenase molybdenum iron protein domain"/>
    <property type="match status" value="1"/>
</dbReference>
<keyword evidence="4" id="KW-0732">Signal</keyword>
<evidence type="ECO:0000256" key="1">
    <source>
        <dbReference type="ARBA" id="ARBA00004196"/>
    </source>
</evidence>
<comment type="subcellular location">
    <subcellularLocation>
        <location evidence="1">Cell envelope</location>
    </subcellularLocation>
</comment>
<dbReference type="PANTHER" id="PTHR30532:SF24">
    <property type="entry name" value="FERRIC ENTEROBACTIN-BINDING PERIPLASMIC PROTEIN FEPB"/>
    <property type="match status" value="1"/>
</dbReference>
<protein>
    <submittedName>
        <fullName evidence="7">ABC transporter substrate-binding protein</fullName>
    </submittedName>
</protein>